<evidence type="ECO:0000313" key="3">
    <source>
        <dbReference type="Proteomes" id="UP000242525"/>
    </source>
</evidence>
<name>A0A0J9X994_GEOCN</name>
<proteinExistence type="predicted"/>
<dbReference type="AlphaFoldDB" id="A0A0J9X994"/>
<dbReference type="EMBL" id="CCBN010000005">
    <property type="protein sequence ID" value="CDO53719.1"/>
    <property type="molecule type" value="Genomic_DNA"/>
</dbReference>
<evidence type="ECO:0000313" key="2">
    <source>
        <dbReference type="EMBL" id="CDO53719.1"/>
    </source>
</evidence>
<feature type="compositionally biased region" description="Low complexity" evidence="1">
    <location>
        <begin position="7"/>
        <end position="20"/>
    </location>
</feature>
<gene>
    <name evidence="2" type="ORF">BN980_GECA05s06159g</name>
</gene>
<accession>A0A0J9X994</accession>
<organism evidence="2 3">
    <name type="scientific">Geotrichum candidum</name>
    <name type="common">Oospora lactis</name>
    <name type="synonym">Dipodascus geotrichum</name>
    <dbReference type="NCBI Taxonomy" id="1173061"/>
    <lineage>
        <taxon>Eukaryota</taxon>
        <taxon>Fungi</taxon>
        <taxon>Dikarya</taxon>
        <taxon>Ascomycota</taxon>
        <taxon>Saccharomycotina</taxon>
        <taxon>Dipodascomycetes</taxon>
        <taxon>Dipodascales</taxon>
        <taxon>Dipodascaceae</taxon>
        <taxon>Geotrichum</taxon>
    </lineage>
</organism>
<keyword evidence="3" id="KW-1185">Reference proteome</keyword>
<protein>
    <submittedName>
        <fullName evidence="2">Uncharacterized protein</fullName>
    </submittedName>
</protein>
<evidence type="ECO:0000256" key="1">
    <source>
        <dbReference type="SAM" id="MobiDB-lite"/>
    </source>
</evidence>
<comment type="caution">
    <text evidence="2">The sequence shown here is derived from an EMBL/GenBank/DDBJ whole genome shotgun (WGS) entry which is preliminary data.</text>
</comment>
<reference evidence="2" key="1">
    <citation type="submission" date="2014-03" db="EMBL/GenBank/DDBJ databases">
        <authorList>
            <person name="Casaregola S."/>
        </authorList>
    </citation>
    <scope>NUCLEOTIDE SEQUENCE [LARGE SCALE GENOMIC DNA]</scope>
    <source>
        <strain evidence="2">CLIB 918</strain>
    </source>
</reference>
<dbReference type="Proteomes" id="UP000242525">
    <property type="component" value="Unassembled WGS sequence"/>
</dbReference>
<feature type="region of interest" description="Disordered" evidence="1">
    <location>
        <begin position="1"/>
        <end position="65"/>
    </location>
</feature>
<sequence>MVASWLSGSSGAATTTNSAGVVPTTATAASAGKADQEEQEETHFEFKALPSSVVGLGSTRSKLSHKQIRDAELRVASAAAARAEAALGNNAALRKLAKGLPVKGKWASRPQGNSNNLRGNGGNDSESDEEEESKGSTARRVTKPAQKSFFDAYRVSKKKKK</sequence>
<feature type="region of interest" description="Disordered" evidence="1">
    <location>
        <begin position="100"/>
        <end position="161"/>
    </location>
</feature>